<protein>
    <submittedName>
        <fullName evidence="6">Dna-directed rna polymerase ii subunit rpb4</fullName>
    </submittedName>
</protein>
<comment type="similarity">
    <text evidence="3">Belongs to the eukaryotic RPB4 RNA polymerase subunit family.</text>
</comment>
<feature type="region of interest" description="Disordered" evidence="4">
    <location>
        <begin position="200"/>
        <end position="234"/>
    </location>
</feature>
<evidence type="ECO:0000256" key="2">
    <source>
        <dbReference type="ARBA" id="ARBA00023242"/>
    </source>
</evidence>
<dbReference type="GO" id="GO:0000428">
    <property type="term" value="C:DNA-directed RNA polymerase complex"/>
    <property type="evidence" value="ECO:0007669"/>
    <property type="project" value="UniProtKB-KW"/>
</dbReference>
<keyword evidence="7" id="KW-1185">Reference proteome</keyword>
<organism evidence="6 7">
    <name type="scientific">Nannochloropsis gaditana</name>
    <dbReference type="NCBI Taxonomy" id="72520"/>
    <lineage>
        <taxon>Eukaryota</taxon>
        <taxon>Sar</taxon>
        <taxon>Stramenopiles</taxon>
        <taxon>Ochrophyta</taxon>
        <taxon>Eustigmatophyceae</taxon>
        <taxon>Eustigmatales</taxon>
        <taxon>Monodopsidaceae</taxon>
        <taxon>Nannochloropsis</taxon>
    </lineage>
</organism>
<evidence type="ECO:0000313" key="6">
    <source>
        <dbReference type="EMBL" id="EWM30317.1"/>
    </source>
</evidence>
<dbReference type="GO" id="GO:0006352">
    <property type="term" value="P:DNA-templated transcription initiation"/>
    <property type="evidence" value="ECO:0007669"/>
    <property type="project" value="InterPro"/>
</dbReference>
<sequence length="234" mass="25903">MFGTSLKTSLLVKRLKQVTVKVEKKKWVRIIEGCDPGMNFDFEHEDASNLEFGKALTGNAPVLFNAEVAVLLENRRKEYEEKGLRVPEALTLTLEYCKTFGGVKPADDEGTNQYLTNLRQVLEQWEFGDSEDVPYKKSLHPFEVAALANLMTTSSDRDEACALIPSLRRTDKLGDRFTEDQIDAILENFQNVLLGLQQGPGAGGGDAVGHEMDGMGEGEEDVVDSSGIQEDDDL</sequence>
<dbReference type="Proteomes" id="UP000019335">
    <property type="component" value="Chromosome 1"/>
</dbReference>
<evidence type="ECO:0000256" key="1">
    <source>
        <dbReference type="ARBA" id="ARBA00004123"/>
    </source>
</evidence>
<keyword evidence="6" id="KW-0240">DNA-directed RNA polymerase</keyword>
<accession>W7TW06</accession>
<dbReference type="InterPro" id="IPR038324">
    <property type="entry name" value="Rpb4/RPC9_sf"/>
</dbReference>
<comment type="subcellular location">
    <subcellularLocation>
        <location evidence="1">Nucleus</location>
    </subcellularLocation>
</comment>
<dbReference type="SUPFAM" id="SSF47819">
    <property type="entry name" value="HRDC-like"/>
    <property type="match status" value="1"/>
</dbReference>
<proteinExistence type="inferred from homology"/>
<dbReference type="Pfam" id="PF03874">
    <property type="entry name" value="RNA_pol_Rpb4"/>
    <property type="match status" value="1"/>
</dbReference>
<dbReference type="SMART" id="SM00657">
    <property type="entry name" value="RPOL4c"/>
    <property type="match status" value="1"/>
</dbReference>
<reference evidence="6 7" key="1">
    <citation type="journal article" date="2014" name="Mol. Plant">
        <title>Chromosome Scale Genome Assembly and Transcriptome Profiling of Nannochloropsis gaditana in Nitrogen Depletion.</title>
        <authorList>
            <person name="Corteggiani Carpinelli E."/>
            <person name="Telatin A."/>
            <person name="Vitulo N."/>
            <person name="Forcato C."/>
            <person name="D'Angelo M."/>
            <person name="Schiavon R."/>
            <person name="Vezzi A."/>
            <person name="Giacometti G.M."/>
            <person name="Morosinotto T."/>
            <person name="Valle G."/>
        </authorList>
    </citation>
    <scope>NUCLEOTIDE SEQUENCE [LARGE SCALE GENOMIC DNA]</scope>
    <source>
        <strain evidence="6 7">B-31</strain>
    </source>
</reference>
<comment type="caution">
    <text evidence="6">The sequence shown here is derived from an EMBL/GenBank/DDBJ whole genome shotgun (WGS) entry which is preliminary data.</text>
</comment>
<keyword evidence="6" id="KW-0804">Transcription</keyword>
<feature type="compositionally biased region" description="Acidic residues" evidence="4">
    <location>
        <begin position="214"/>
        <end position="234"/>
    </location>
</feature>
<gene>
    <name evidence="6" type="ORF">Naga_100003g170</name>
</gene>
<evidence type="ECO:0000256" key="4">
    <source>
        <dbReference type="SAM" id="MobiDB-lite"/>
    </source>
</evidence>
<dbReference type="AlphaFoldDB" id="W7TW06"/>
<dbReference type="GO" id="GO:0005634">
    <property type="term" value="C:nucleus"/>
    <property type="evidence" value="ECO:0007669"/>
    <property type="project" value="UniProtKB-SubCell"/>
</dbReference>
<dbReference type="GO" id="GO:0000166">
    <property type="term" value="F:nucleotide binding"/>
    <property type="evidence" value="ECO:0007669"/>
    <property type="project" value="InterPro"/>
</dbReference>
<feature type="domain" description="RNA polymerase Rpb4/RPC9 core" evidence="5">
    <location>
        <begin position="55"/>
        <end position="196"/>
    </location>
</feature>
<dbReference type="Gene3D" id="1.20.1250.40">
    <property type="match status" value="1"/>
</dbReference>
<dbReference type="PANTHER" id="PTHR21297">
    <property type="entry name" value="DNA-DIRECTED RNA POLYMERASE II"/>
    <property type="match status" value="1"/>
</dbReference>
<name>W7TW06_9STRA</name>
<keyword evidence="2" id="KW-0539">Nucleus</keyword>
<dbReference type="InterPro" id="IPR006590">
    <property type="entry name" value="RNA_pol_Rpb4/RPC9_core"/>
</dbReference>
<dbReference type="EMBL" id="AZIL01000038">
    <property type="protein sequence ID" value="EWM30317.1"/>
    <property type="molecule type" value="Genomic_DNA"/>
</dbReference>
<evidence type="ECO:0000313" key="7">
    <source>
        <dbReference type="Proteomes" id="UP000019335"/>
    </source>
</evidence>
<dbReference type="InterPro" id="IPR045222">
    <property type="entry name" value="Rpb4-like"/>
</dbReference>
<evidence type="ECO:0000256" key="3">
    <source>
        <dbReference type="ARBA" id="ARBA00025724"/>
    </source>
</evidence>
<dbReference type="OrthoDB" id="2186918at2759"/>
<dbReference type="InterPro" id="IPR010997">
    <property type="entry name" value="HRDC-like_sf"/>
</dbReference>
<evidence type="ECO:0000259" key="5">
    <source>
        <dbReference type="SMART" id="SM00657"/>
    </source>
</evidence>
<dbReference type="InterPro" id="IPR005574">
    <property type="entry name" value="Rpb4/RPC9"/>
</dbReference>